<feature type="domain" description="Terpene synthase metal-binding" evidence="5">
    <location>
        <begin position="297"/>
        <end position="534"/>
    </location>
</feature>
<dbReference type="InterPro" id="IPR036965">
    <property type="entry name" value="Terpene_synth_N_sf"/>
</dbReference>
<accession>A0AAQ3JKY8</accession>
<sequence>MSSLHLVPAPSSFSSNLNLLRRTTAIKQQLHHRLSPHVRYCIVAKQSQPPRRSANYQPNLWSDDYIQSLTKNYLVKEEDRSRRRDVLKEYIRELMCEKKEIKHQLELIDHLQQLGVAYHFKDDIKDALKSIYASLSGITMMLQDDLHATSLLFRLLRENGFTVPQDIFNSFIDEQGCFKSSLKDQTTGLLSLYEASYLAKEGEMVLNDAMDFTTKHLQNLMEMEEPDLPPHLREQVAHALDLPLNWRMQRLETRWFLEACHKNSTVNPLLLEFAKLDFNMLQDIYKKELSNLSRWWKNLGLPQKLPFFRDRLTENYLWSVGWAYEAEHWSYRDMQTKANCFVTMIDDVYDVHGTLDELELFTDAIDRWDVNAIDKLPKYMKICFLAVFNTSNDASYRVMMEKGLDITPHLKRAWADLCKSYLVEAKWYHQGCTPKLDEYLENAWISISGPLILSHAYCMSTELTEEALESFSKYPEISRPSCMLSRLYNDLATSSAEIERGDVPKSIQCCMHERNISEAAARQHIKELIKENWRALNGHGAAATAFEEQFKSVAIDVPRMAQLIYQHGDGYGEADGETKNQVIMTVQCMKERLSTLGFDCNDGNWSRVEAAIADLSAPIDGGRVQ</sequence>
<evidence type="ECO:0000313" key="7">
    <source>
        <dbReference type="Proteomes" id="UP001327560"/>
    </source>
</evidence>
<dbReference type="SFLD" id="SFLDS00005">
    <property type="entry name" value="Isoprenoid_Synthase_Type_I"/>
    <property type="match status" value="1"/>
</dbReference>
<keyword evidence="7" id="KW-1185">Reference proteome</keyword>
<dbReference type="InterPro" id="IPR044814">
    <property type="entry name" value="Terpene_cyclase_plant_C1"/>
</dbReference>
<dbReference type="Pfam" id="PF03936">
    <property type="entry name" value="Terpene_synth_C"/>
    <property type="match status" value="1"/>
</dbReference>
<dbReference type="FunFam" id="1.50.10.130:FF:000001">
    <property type="entry name" value="Isoprene synthase, chloroplastic"/>
    <property type="match status" value="1"/>
</dbReference>
<evidence type="ECO:0000256" key="1">
    <source>
        <dbReference type="ARBA" id="ARBA00001946"/>
    </source>
</evidence>
<evidence type="ECO:0000313" key="6">
    <source>
        <dbReference type="EMBL" id="WOK91638.1"/>
    </source>
</evidence>
<dbReference type="SUPFAM" id="SSF48239">
    <property type="entry name" value="Terpenoid cyclases/Protein prenyltransferases"/>
    <property type="match status" value="1"/>
</dbReference>
<dbReference type="GO" id="GO:0000287">
    <property type="term" value="F:magnesium ion binding"/>
    <property type="evidence" value="ECO:0007669"/>
    <property type="project" value="InterPro"/>
</dbReference>
<proteinExistence type="predicted"/>
<dbReference type="PANTHER" id="PTHR31225">
    <property type="entry name" value="OS04G0344100 PROTEIN-RELATED"/>
    <property type="match status" value="1"/>
</dbReference>
<dbReference type="EMBL" id="CP136890">
    <property type="protein sequence ID" value="WOK91638.1"/>
    <property type="molecule type" value="Genomic_DNA"/>
</dbReference>
<dbReference type="InterPro" id="IPR005630">
    <property type="entry name" value="Terpene_synthase_metal-bd"/>
</dbReference>
<organism evidence="6 7">
    <name type="scientific">Canna indica</name>
    <name type="common">Indian-shot</name>
    <dbReference type="NCBI Taxonomy" id="4628"/>
    <lineage>
        <taxon>Eukaryota</taxon>
        <taxon>Viridiplantae</taxon>
        <taxon>Streptophyta</taxon>
        <taxon>Embryophyta</taxon>
        <taxon>Tracheophyta</taxon>
        <taxon>Spermatophyta</taxon>
        <taxon>Magnoliopsida</taxon>
        <taxon>Liliopsida</taxon>
        <taxon>Zingiberales</taxon>
        <taxon>Cannaceae</taxon>
        <taxon>Canna</taxon>
    </lineage>
</organism>
<keyword evidence="2" id="KW-0479">Metal-binding</keyword>
<dbReference type="InterPro" id="IPR008949">
    <property type="entry name" value="Isoprenoid_synthase_dom_sf"/>
</dbReference>
<comment type="cofactor">
    <cofactor evidence="1">
        <name>Mg(2+)</name>
        <dbReference type="ChEBI" id="CHEBI:18420"/>
    </cofactor>
</comment>
<dbReference type="InterPro" id="IPR050148">
    <property type="entry name" value="Terpene_synthase-like"/>
</dbReference>
<keyword evidence="3" id="KW-0460">Magnesium</keyword>
<dbReference type="Proteomes" id="UP001327560">
    <property type="component" value="Chromosome 1"/>
</dbReference>
<dbReference type="InterPro" id="IPR034741">
    <property type="entry name" value="Terpene_cyclase-like_1_C"/>
</dbReference>
<dbReference type="FunFam" id="1.10.600.10:FF:000007">
    <property type="entry name" value="Isoprene synthase, chloroplastic"/>
    <property type="match status" value="1"/>
</dbReference>
<name>A0AAQ3JKY8_9LILI</name>
<dbReference type="Gene3D" id="1.50.10.130">
    <property type="entry name" value="Terpene synthase, N-terminal domain"/>
    <property type="match status" value="1"/>
</dbReference>
<dbReference type="InterPro" id="IPR001906">
    <property type="entry name" value="Terpene_synth_N"/>
</dbReference>
<dbReference type="GO" id="GO:0010333">
    <property type="term" value="F:terpene synthase activity"/>
    <property type="evidence" value="ECO:0007669"/>
    <property type="project" value="InterPro"/>
</dbReference>
<protein>
    <submittedName>
        <fullName evidence="6">Chloroplast terpene synthase</fullName>
    </submittedName>
</protein>
<dbReference type="AlphaFoldDB" id="A0AAQ3JKY8"/>
<dbReference type="Gene3D" id="1.10.600.10">
    <property type="entry name" value="Farnesyl Diphosphate Synthase"/>
    <property type="match status" value="1"/>
</dbReference>
<dbReference type="GO" id="GO:0009507">
    <property type="term" value="C:chloroplast"/>
    <property type="evidence" value="ECO:0007669"/>
    <property type="project" value="UniProtKB-ARBA"/>
</dbReference>
<evidence type="ECO:0000256" key="2">
    <source>
        <dbReference type="ARBA" id="ARBA00022723"/>
    </source>
</evidence>
<dbReference type="CDD" id="cd00684">
    <property type="entry name" value="Terpene_cyclase_plant_C1"/>
    <property type="match status" value="1"/>
</dbReference>
<dbReference type="PANTHER" id="PTHR31225:SF252">
    <property type="entry name" value="TERPENE SYNTHASE 12-RELATED"/>
    <property type="match status" value="1"/>
</dbReference>
<dbReference type="Pfam" id="PF01397">
    <property type="entry name" value="Terpene_synth"/>
    <property type="match status" value="1"/>
</dbReference>
<gene>
    <name evidence="6" type="ORF">Cni_G00329</name>
</gene>
<dbReference type="SFLD" id="SFLDG01019">
    <property type="entry name" value="Terpene_Cyclase_Like_1_C_Termi"/>
    <property type="match status" value="1"/>
</dbReference>
<dbReference type="InterPro" id="IPR008930">
    <property type="entry name" value="Terpenoid_cyclase/PrenylTrfase"/>
</dbReference>
<dbReference type="SUPFAM" id="SSF48576">
    <property type="entry name" value="Terpenoid synthases"/>
    <property type="match status" value="1"/>
</dbReference>
<evidence type="ECO:0000256" key="3">
    <source>
        <dbReference type="ARBA" id="ARBA00022842"/>
    </source>
</evidence>
<evidence type="ECO:0000259" key="5">
    <source>
        <dbReference type="Pfam" id="PF03936"/>
    </source>
</evidence>
<dbReference type="GO" id="GO:0016102">
    <property type="term" value="P:diterpenoid biosynthetic process"/>
    <property type="evidence" value="ECO:0007669"/>
    <property type="project" value="InterPro"/>
</dbReference>
<feature type="domain" description="Terpene synthase N-terminal" evidence="4">
    <location>
        <begin position="61"/>
        <end position="240"/>
    </location>
</feature>
<reference evidence="6 7" key="1">
    <citation type="submission" date="2023-10" db="EMBL/GenBank/DDBJ databases">
        <title>Chromosome-scale genome assembly provides insights into flower coloration mechanisms of Canna indica.</title>
        <authorList>
            <person name="Li C."/>
        </authorList>
    </citation>
    <scope>NUCLEOTIDE SEQUENCE [LARGE SCALE GENOMIC DNA]</scope>
    <source>
        <tissue evidence="6">Flower</tissue>
    </source>
</reference>
<evidence type="ECO:0000259" key="4">
    <source>
        <dbReference type="Pfam" id="PF01397"/>
    </source>
</evidence>